<accession>A0A8S9XL33</accession>
<evidence type="ECO:0000313" key="2">
    <source>
        <dbReference type="EMBL" id="KAF6208991.1"/>
    </source>
</evidence>
<feature type="chain" id="PRO_5035765789" description="Cuticle protein" evidence="1">
    <location>
        <begin position="17"/>
        <end position="164"/>
    </location>
</feature>
<organism evidence="2 3">
    <name type="scientific">Apolygus lucorum</name>
    <name type="common">Small green plant bug</name>
    <name type="synonym">Lygocoris lucorum</name>
    <dbReference type="NCBI Taxonomy" id="248454"/>
    <lineage>
        <taxon>Eukaryota</taxon>
        <taxon>Metazoa</taxon>
        <taxon>Ecdysozoa</taxon>
        <taxon>Arthropoda</taxon>
        <taxon>Hexapoda</taxon>
        <taxon>Insecta</taxon>
        <taxon>Pterygota</taxon>
        <taxon>Neoptera</taxon>
        <taxon>Paraneoptera</taxon>
        <taxon>Hemiptera</taxon>
        <taxon>Heteroptera</taxon>
        <taxon>Panheteroptera</taxon>
        <taxon>Cimicomorpha</taxon>
        <taxon>Miridae</taxon>
        <taxon>Mirini</taxon>
        <taxon>Apolygus</taxon>
    </lineage>
</organism>
<name>A0A8S9XL33_APOLU</name>
<evidence type="ECO:0000313" key="3">
    <source>
        <dbReference type="Proteomes" id="UP000466442"/>
    </source>
</evidence>
<sequence>MKCLVVLSAFLGVSFGQHWGLPQPVHDTPEVAAAKADHLAAVSAAKHGVHYIPQPQHHYAPHHQWEAPLKKWTGPIAVPPGYDKHGAPLPVLDTPEVAAEKSKHFHLYSHGAYAASAARYAPSHAAPAWSHAASPSWSGSVPADTPEVAAAKAAHFAAHAARHY</sequence>
<evidence type="ECO:0008006" key="4">
    <source>
        <dbReference type="Google" id="ProtNLM"/>
    </source>
</evidence>
<dbReference type="EMBL" id="WIXP02000006">
    <property type="protein sequence ID" value="KAF6208991.1"/>
    <property type="molecule type" value="Genomic_DNA"/>
</dbReference>
<gene>
    <name evidence="2" type="ORF">GE061_014734</name>
</gene>
<keyword evidence="3" id="KW-1185">Reference proteome</keyword>
<keyword evidence="1" id="KW-0732">Signal</keyword>
<evidence type="ECO:0000256" key="1">
    <source>
        <dbReference type="SAM" id="SignalP"/>
    </source>
</evidence>
<dbReference type="OrthoDB" id="6627848at2759"/>
<dbReference type="Proteomes" id="UP000466442">
    <property type="component" value="Unassembled WGS sequence"/>
</dbReference>
<reference evidence="2" key="1">
    <citation type="journal article" date="2021" name="Mol. Ecol. Resour.">
        <title>Apolygus lucorum genome provides insights into omnivorousness and mesophyll feeding.</title>
        <authorList>
            <person name="Liu Y."/>
            <person name="Liu H."/>
            <person name="Wang H."/>
            <person name="Huang T."/>
            <person name="Liu B."/>
            <person name="Yang B."/>
            <person name="Yin L."/>
            <person name="Li B."/>
            <person name="Zhang Y."/>
            <person name="Zhang S."/>
            <person name="Jiang F."/>
            <person name="Zhang X."/>
            <person name="Ren Y."/>
            <person name="Wang B."/>
            <person name="Wang S."/>
            <person name="Lu Y."/>
            <person name="Wu K."/>
            <person name="Fan W."/>
            <person name="Wang G."/>
        </authorList>
    </citation>
    <scope>NUCLEOTIDE SEQUENCE</scope>
    <source>
        <strain evidence="2">12Hb</strain>
    </source>
</reference>
<dbReference type="AlphaFoldDB" id="A0A8S9XL33"/>
<comment type="caution">
    <text evidence="2">The sequence shown here is derived from an EMBL/GenBank/DDBJ whole genome shotgun (WGS) entry which is preliminary data.</text>
</comment>
<feature type="signal peptide" evidence="1">
    <location>
        <begin position="1"/>
        <end position="16"/>
    </location>
</feature>
<protein>
    <recommendedName>
        <fullName evidence="4">Cuticle protein</fullName>
    </recommendedName>
</protein>
<proteinExistence type="predicted"/>